<organism evidence="7 8">
    <name type="scientific">Halobacteriovorax vibrionivorans</name>
    <dbReference type="NCBI Taxonomy" id="2152716"/>
    <lineage>
        <taxon>Bacteria</taxon>
        <taxon>Pseudomonadati</taxon>
        <taxon>Bdellovibrionota</taxon>
        <taxon>Bacteriovoracia</taxon>
        <taxon>Bacteriovoracales</taxon>
        <taxon>Halobacteriovoraceae</taxon>
        <taxon>Halobacteriovorax</taxon>
    </lineage>
</organism>
<dbReference type="InterPro" id="IPR002109">
    <property type="entry name" value="Glutaredoxin"/>
</dbReference>
<keyword evidence="4" id="KW-0411">Iron-sulfur</keyword>
<dbReference type="PANTHER" id="PTHR10293:SF72">
    <property type="entry name" value="MONOTHIOL GLUTAREDOXIN-S14, CHLOROPLASTIC"/>
    <property type="match status" value="1"/>
</dbReference>
<dbReference type="CDD" id="cd03028">
    <property type="entry name" value="GRX_PICOT_like"/>
    <property type="match status" value="1"/>
</dbReference>
<dbReference type="Proteomes" id="UP000443582">
    <property type="component" value="Unassembled WGS sequence"/>
</dbReference>
<dbReference type="RefSeq" id="WP_114705273.1">
    <property type="nucleotide sequence ID" value="NZ_QDKL01000001.1"/>
</dbReference>
<evidence type="ECO:0000256" key="5">
    <source>
        <dbReference type="ARBA" id="ARBA00023284"/>
    </source>
</evidence>
<evidence type="ECO:0000256" key="2">
    <source>
        <dbReference type="ARBA" id="ARBA00022723"/>
    </source>
</evidence>
<sequence length="128" mass="14295">MSDNPFNILGKESTPINQGEAVSNVDKNSELNEQIKSLINSADLFLFMKGTPDMPMCGFSANTIAMLNSVGKPYKTFNILEDMDIREGLKAYSNWPTYPQLYYKGELVGGNDIITEMFQSGQLQEVLK</sequence>
<dbReference type="NCBIfam" id="TIGR00365">
    <property type="entry name" value="Grx4 family monothiol glutaredoxin"/>
    <property type="match status" value="1"/>
</dbReference>
<evidence type="ECO:0000313" key="7">
    <source>
        <dbReference type="EMBL" id="RZF22328.1"/>
    </source>
</evidence>
<evidence type="ECO:0000256" key="3">
    <source>
        <dbReference type="ARBA" id="ARBA00023004"/>
    </source>
</evidence>
<reference evidence="8" key="1">
    <citation type="journal article" date="2019" name="Int. J. Syst. Evol. Microbiol.">
        <title>Halobacteriovorax valvorus sp. nov., a novel prokaryotic predator isolated from coastal seawater of China.</title>
        <authorList>
            <person name="Chen M.-X."/>
        </authorList>
    </citation>
    <scope>NUCLEOTIDE SEQUENCE [LARGE SCALE GENOMIC DNA]</scope>
    <source>
        <strain evidence="8">BL9</strain>
    </source>
</reference>
<dbReference type="PANTHER" id="PTHR10293">
    <property type="entry name" value="GLUTAREDOXIN FAMILY MEMBER"/>
    <property type="match status" value="1"/>
</dbReference>
<name>A0ABY0IHB7_9BACT</name>
<dbReference type="Gene3D" id="3.40.30.10">
    <property type="entry name" value="Glutaredoxin"/>
    <property type="match status" value="1"/>
</dbReference>
<dbReference type="InterPro" id="IPR033658">
    <property type="entry name" value="GRX_PICOT-like"/>
</dbReference>
<protein>
    <submittedName>
        <fullName evidence="7">Grx4 family monothiol glutaredoxin</fullName>
    </submittedName>
</protein>
<keyword evidence="8" id="KW-1185">Reference proteome</keyword>
<evidence type="ECO:0000313" key="8">
    <source>
        <dbReference type="Proteomes" id="UP000443582"/>
    </source>
</evidence>
<dbReference type="Pfam" id="PF00462">
    <property type="entry name" value="Glutaredoxin"/>
    <property type="match status" value="1"/>
</dbReference>
<keyword evidence="3" id="KW-0408">Iron</keyword>
<proteinExistence type="predicted"/>
<evidence type="ECO:0000259" key="6">
    <source>
        <dbReference type="Pfam" id="PF00462"/>
    </source>
</evidence>
<dbReference type="SUPFAM" id="SSF52833">
    <property type="entry name" value="Thioredoxin-like"/>
    <property type="match status" value="1"/>
</dbReference>
<keyword evidence="1" id="KW-0001">2Fe-2S</keyword>
<dbReference type="EMBL" id="QDKL01000001">
    <property type="protein sequence ID" value="RZF22328.1"/>
    <property type="molecule type" value="Genomic_DNA"/>
</dbReference>
<evidence type="ECO:0000256" key="4">
    <source>
        <dbReference type="ARBA" id="ARBA00023014"/>
    </source>
</evidence>
<gene>
    <name evidence="7" type="primary">grxD</name>
    <name evidence="7" type="ORF">DAY19_00750</name>
</gene>
<dbReference type="PROSITE" id="PS51354">
    <property type="entry name" value="GLUTAREDOXIN_2"/>
    <property type="match status" value="1"/>
</dbReference>
<comment type="caution">
    <text evidence="7">The sequence shown here is derived from an EMBL/GenBank/DDBJ whole genome shotgun (WGS) entry which is preliminary data.</text>
</comment>
<keyword evidence="2" id="KW-0479">Metal-binding</keyword>
<accession>A0ABY0IHB7</accession>
<evidence type="ECO:0000256" key="1">
    <source>
        <dbReference type="ARBA" id="ARBA00022714"/>
    </source>
</evidence>
<dbReference type="InterPro" id="IPR004480">
    <property type="entry name" value="Monothiol_GRX-rel"/>
</dbReference>
<dbReference type="InterPro" id="IPR036249">
    <property type="entry name" value="Thioredoxin-like_sf"/>
</dbReference>
<feature type="domain" description="Glutaredoxin" evidence="6">
    <location>
        <begin position="45"/>
        <end position="108"/>
    </location>
</feature>
<keyword evidence="5" id="KW-0676">Redox-active center</keyword>